<dbReference type="RefSeq" id="WP_290194199.1">
    <property type="nucleotide sequence ID" value="NZ_CP047654.1"/>
</dbReference>
<sequence>MSETPINRAVAFLAAYNDIEQHLRDYVDGKNWVNFPSLVKIAKKKKLINNAQGDDLLEFNELRNAISHGEYRDLRPIAEPLPETVAEIEAIRDVVLHPPLATEVLGHQEVKTFDVGDDVREALKLVRSTLISQFPIYHRGRYVALLTTNTIARWVAADLDDNDHLDARTIGEVLRFAEDNDRAVFLPRTATALEAIDALTHPDGNGAIPRAVIVTEHGTHEQRPFRVIGGSDIVALLAAVGRH</sequence>
<dbReference type="Proteomes" id="UP001180840">
    <property type="component" value="Unassembled WGS sequence"/>
</dbReference>
<dbReference type="Gene3D" id="3.10.580.10">
    <property type="entry name" value="CBS-domain"/>
    <property type="match status" value="1"/>
</dbReference>
<dbReference type="SUPFAM" id="SSF54631">
    <property type="entry name" value="CBS-domain pair"/>
    <property type="match status" value="1"/>
</dbReference>
<evidence type="ECO:0000313" key="2">
    <source>
        <dbReference type="Proteomes" id="UP001180840"/>
    </source>
</evidence>
<protein>
    <recommendedName>
        <fullName evidence="3">CBS domain-containing protein</fullName>
    </recommendedName>
</protein>
<dbReference type="EMBL" id="JAVDXZ010000001">
    <property type="protein sequence ID" value="MDR7329445.1"/>
    <property type="molecule type" value="Genomic_DNA"/>
</dbReference>
<organism evidence="1 2">
    <name type="scientific">Corynebacterium guangdongense</name>
    <dbReference type="NCBI Taxonomy" id="1783348"/>
    <lineage>
        <taxon>Bacteria</taxon>
        <taxon>Bacillati</taxon>
        <taxon>Actinomycetota</taxon>
        <taxon>Actinomycetes</taxon>
        <taxon>Mycobacteriales</taxon>
        <taxon>Corynebacteriaceae</taxon>
        <taxon>Corynebacterium</taxon>
    </lineage>
</organism>
<evidence type="ECO:0008006" key="3">
    <source>
        <dbReference type="Google" id="ProtNLM"/>
    </source>
</evidence>
<gene>
    <name evidence="1" type="ORF">J2S39_001121</name>
</gene>
<reference evidence="1" key="1">
    <citation type="submission" date="2023-07" db="EMBL/GenBank/DDBJ databases">
        <title>Sequencing the genomes of 1000 actinobacteria strains.</title>
        <authorList>
            <person name="Klenk H.-P."/>
        </authorList>
    </citation>
    <scope>NUCLEOTIDE SEQUENCE</scope>
    <source>
        <strain evidence="1">DSM 107476</strain>
    </source>
</reference>
<accession>A0ABU1ZX06</accession>
<name>A0ABU1ZX06_9CORY</name>
<evidence type="ECO:0000313" key="1">
    <source>
        <dbReference type="EMBL" id="MDR7329445.1"/>
    </source>
</evidence>
<comment type="caution">
    <text evidence="1">The sequence shown here is derived from an EMBL/GenBank/DDBJ whole genome shotgun (WGS) entry which is preliminary data.</text>
</comment>
<keyword evidence="2" id="KW-1185">Reference proteome</keyword>
<proteinExistence type="predicted"/>
<dbReference type="InterPro" id="IPR046342">
    <property type="entry name" value="CBS_dom_sf"/>
</dbReference>